<evidence type="ECO:0000256" key="5">
    <source>
        <dbReference type="ARBA" id="ARBA00023180"/>
    </source>
</evidence>
<organism evidence="8 9">
    <name type="scientific">Elysia crispata</name>
    <name type="common">lettuce slug</name>
    <dbReference type="NCBI Taxonomy" id="231223"/>
    <lineage>
        <taxon>Eukaryota</taxon>
        <taxon>Metazoa</taxon>
        <taxon>Spiralia</taxon>
        <taxon>Lophotrochozoa</taxon>
        <taxon>Mollusca</taxon>
        <taxon>Gastropoda</taxon>
        <taxon>Heterobranchia</taxon>
        <taxon>Euthyneura</taxon>
        <taxon>Panpulmonata</taxon>
        <taxon>Sacoglossa</taxon>
        <taxon>Placobranchoidea</taxon>
        <taxon>Plakobranchidae</taxon>
        <taxon>Elysia</taxon>
    </lineage>
</organism>
<dbReference type="EMBL" id="JAWDGP010004235">
    <property type="protein sequence ID" value="KAK3766333.1"/>
    <property type="molecule type" value="Genomic_DNA"/>
</dbReference>
<feature type="compositionally biased region" description="Polar residues" evidence="6">
    <location>
        <begin position="194"/>
        <end position="218"/>
    </location>
</feature>
<dbReference type="Pfam" id="PF17771">
    <property type="entry name" value="ADAMTS_CR_2"/>
    <property type="match status" value="1"/>
</dbReference>
<gene>
    <name evidence="8" type="ORF">RRG08_044522</name>
</gene>
<proteinExistence type="predicted"/>
<keyword evidence="5" id="KW-0325">Glycoprotein</keyword>
<evidence type="ECO:0000256" key="3">
    <source>
        <dbReference type="ARBA" id="ARBA00022833"/>
    </source>
</evidence>
<feature type="region of interest" description="Disordered" evidence="6">
    <location>
        <begin position="409"/>
        <end position="483"/>
    </location>
</feature>
<dbReference type="Gene3D" id="3.40.1620.60">
    <property type="match status" value="1"/>
</dbReference>
<keyword evidence="4" id="KW-1015">Disulfide bond</keyword>
<protein>
    <recommendedName>
        <fullName evidence="7">ADAMTS cysteine-rich domain-containing protein</fullName>
    </recommendedName>
</protein>
<keyword evidence="9" id="KW-1185">Reference proteome</keyword>
<feature type="compositionally biased region" description="Low complexity" evidence="6">
    <location>
        <begin position="423"/>
        <end position="438"/>
    </location>
</feature>
<sequence>MRKATCAREEPQKSLETSQSGGGYFTADQQCQLAMGQDSYFCRSVQARKGFDRMCRHLYCYLPDDPGYCGSIIASEFTVCGDGKWCHEGACVSDSSAPAAVSDTCPQGDEPGYQCSPDDCDVSKVKDIYCCQTCALNNESQDARQKTESSKNAINQTSVFTLATTTRSLTTTKTPTSTVNGPGTAENLTDEFGPSQTPVASTSETTRVTARSSGTFPQSTVTTTREKVTTTSSIPATTTTTVFDVSNTDAITLMPNSVSGYPEVEFTTSATIIKNGRHSTVPTTTSTQNEVSSVTTASPGLPETTARMTSTDTTKPSIIDINNTDVVTLSPASPLPTEARDSEWMTTRTTTSAINTTRVDLNTSRPAVTQTLHTPEHFTPQLTTSVAPQITTAGLENETPLQNTKLLRPNTETTHQTATSPATSHIPPIKTSSTIPSSLGDNGKMETDGIPNASTTEALKPSSTSSPTPRTATTKPVKLATTTAASRLSSTDASIKLTSTAKNTPARRPSTTTAPCYSIYCLCVRCYSCYANVCNMFLPGGFYYNQIYGRPF</sequence>
<dbReference type="Proteomes" id="UP001283361">
    <property type="component" value="Unassembled WGS sequence"/>
</dbReference>
<accession>A0AAE1DED3</accession>
<dbReference type="GO" id="GO:0016787">
    <property type="term" value="F:hydrolase activity"/>
    <property type="evidence" value="ECO:0007669"/>
    <property type="project" value="UniProtKB-KW"/>
</dbReference>
<evidence type="ECO:0000313" key="9">
    <source>
        <dbReference type="Proteomes" id="UP001283361"/>
    </source>
</evidence>
<feature type="compositionally biased region" description="Low complexity" evidence="6">
    <location>
        <begin position="461"/>
        <end position="483"/>
    </location>
</feature>
<dbReference type="InterPro" id="IPR041645">
    <property type="entry name" value="ADAMTS_CR_2"/>
</dbReference>
<name>A0AAE1DED3_9GAST</name>
<feature type="domain" description="ADAMTS cysteine-rich" evidence="7">
    <location>
        <begin position="22"/>
        <end position="92"/>
    </location>
</feature>
<dbReference type="GO" id="GO:0046872">
    <property type="term" value="F:metal ion binding"/>
    <property type="evidence" value="ECO:0007669"/>
    <property type="project" value="UniProtKB-KW"/>
</dbReference>
<keyword evidence="3" id="KW-0862">Zinc</keyword>
<dbReference type="AlphaFoldDB" id="A0AAE1DED3"/>
<feature type="compositionally biased region" description="Polar residues" evidence="6">
    <location>
        <begin position="306"/>
        <end position="317"/>
    </location>
</feature>
<evidence type="ECO:0000256" key="1">
    <source>
        <dbReference type="ARBA" id="ARBA00022723"/>
    </source>
</evidence>
<feature type="region of interest" description="Disordered" evidence="6">
    <location>
        <begin position="278"/>
        <end position="317"/>
    </location>
</feature>
<keyword evidence="2" id="KW-0378">Hydrolase</keyword>
<evidence type="ECO:0000256" key="4">
    <source>
        <dbReference type="ARBA" id="ARBA00023157"/>
    </source>
</evidence>
<feature type="region of interest" description="Disordered" evidence="6">
    <location>
        <begin position="171"/>
        <end position="224"/>
    </location>
</feature>
<feature type="compositionally biased region" description="Polar residues" evidence="6">
    <location>
        <begin position="409"/>
        <end position="422"/>
    </location>
</feature>
<feature type="compositionally biased region" description="Polar residues" evidence="6">
    <location>
        <begin position="278"/>
        <end position="298"/>
    </location>
</feature>
<evidence type="ECO:0000313" key="8">
    <source>
        <dbReference type="EMBL" id="KAK3766333.1"/>
    </source>
</evidence>
<feature type="region of interest" description="Disordered" evidence="6">
    <location>
        <begin position="1"/>
        <end position="21"/>
    </location>
</feature>
<feature type="compositionally biased region" description="Basic and acidic residues" evidence="6">
    <location>
        <begin position="1"/>
        <end position="13"/>
    </location>
</feature>
<comment type="caution">
    <text evidence="8">The sequence shown here is derived from an EMBL/GenBank/DDBJ whole genome shotgun (WGS) entry which is preliminary data.</text>
</comment>
<reference evidence="8" key="1">
    <citation type="journal article" date="2023" name="G3 (Bethesda)">
        <title>A reference genome for the long-term kleptoplast-retaining sea slug Elysia crispata morphotype clarki.</title>
        <authorList>
            <person name="Eastman K.E."/>
            <person name="Pendleton A.L."/>
            <person name="Shaikh M.A."/>
            <person name="Suttiyut T."/>
            <person name="Ogas R."/>
            <person name="Tomko P."/>
            <person name="Gavelis G."/>
            <person name="Widhalm J.R."/>
            <person name="Wisecaver J.H."/>
        </authorList>
    </citation>
    <scope>NUCLEOTIDE SEQUENCE</scope>
    <source>
        <strain evidence="8">ECLA1</strain>
    </source>
</reference>
<evidence type="ECO:0000256" key="6">
    <source>
        <dbReference type="SAM" id="MobiDB-lite"/>
    </source>
</evidence>
<keyword evidence="1" id="KW-0479">Metal-binding</keyword>
<evidence type="ECO:0000259" key="7">
    <source>
        <dbReference type="Pfam" id="PF17771"/>
    </source>
</evidence>
<evidence type="ECO:0000256" key="2">
    <source>
        <dbReference type="ARBA" id="ARBA00022801"/>
    </source>
</evidence>